<dbReference type="EMBL" id="LRBV02000004">
    <property type="status" value="NOT_ANNOTATED_CDS"/>
    <property type="molecule type" value="Genomic_DNA"/>
</dbReference>
<protein>
    <submittedName>
        <fullName evidence="1">Uncharacterized protein</fullName>
    </submittedName>
</protein>
<dbReference type="InParanoid" id="A0A7N2R3Y5"/>
<evidence type="ECO:0000313" key="1">
    <source>
        <dbReference type="EnsemblPlants" id="QL04p091948:mrna"/>
    </source>
</evidence>
<reference evidence="1 2" key="1">
    <citation type="journal article" date="2016" name="G3 (Bethesda)">
        <title>First Draft Assembly and Annotation of the Genome of a California Endemic Oak Quercus lobata Nee (Fagaceae).</title>
        <authorList>
            <person name="Sork V.L."/>
            <person name="Fitz-Gibbon S.T."/>
            <person name="Puiu D."/>
            <person name="Crepeau M."/>
            <person name="Gugger P.F."/>
            <person name="Sherman R."/>
            <person name="Stevens K."/>
            <person name="Langley C.H."/>
            <person name="Pellegrini M."/>
            <person name="Salzberg S.L."/>
        </authorList>
    </citation>
    <scope>NUCLEOTIDE SEQUENCE [LARGE SCALE GENOMIC DNA]</scope>
    <source>
        <strain evidence="1 2">cv. SW786</strain>
    </source>
</reference>
<reference evidence="1" key="2">
    <citation type="submission" date="2021-01" db="UniProtKB">
        <authorList>
            <consortium name="EnsemblPlants"/>
        </authorList>
    </citation>
    <scope>IDENTIFICATION</scope>
</reference>
<accession>A0A7N2R3Y5</accession>
<evidence type="ECO:0000313" key="2">
    <source>
        <dbReference type="Proteomes" id="UP000594261"/>
    </source>
</evidence>
<name>A0A7N2R3Y5_QUELO</name>
<dbReference type="AlphaFoldDB" id="A0A7N2R3Y5"/>
<dbReference type="Gramene" id="QL04p091948:mrna">
    <property type="protein sequence ID" value="QL04p091948:mrna"/>
    <property type="gene ID" value="QL04p091948"/>
</dbReference>
<keyword evidence="2" id="KW-1185">Reference proteome</keyword>
<dbReference type="Proteomes" id="UP000594261">
    <property type="component" value="Chromosome 4"/>
</dbReference>
<proteinExistence type="predicted"/>
<sequence>MALMAMTMPNIADLENEPGLFISNKEKVFAEADAMARKNREKLPSGLPLINRDSLQPMLYPLRMRKEFQEERERAEIRVNNPMESENQPAMETQAETNQANMVTNEGVIPVININELPVTNELAINATLLPDEDIDSIPPTAVTVLTDANNNGEPKTKEIELIPDSITPENLFDIQIKQIDTDLARYDKD</sequence>
<organism evidence="1 2">
    <name type="scientific">Quercus lobata</name>
    <name type="common">Valley oak</name>
    <dbReference type="NCBI Taxonomy" id="97700"/>
    <lineage>
        <taxon>Eukaryota</taxon>
        <taxon>Viridiplantae</taxon>
        <taxon>Streptophyta</taxon>
        <taxon>Embryophyta</taxon>
        <taxon>Tracheophyta</taxon>
        <taxon>Spermatophyta</taxon>
        <taxon>Magnoliopsida</taxon>
        <taxon>eudicotyledons</taxon>
        <taxon>Gunneridae</taxon>
        <taxon>Pentapetalae</taxon>
        <taxon>rosids</taxon>
        <taxon>fabids</taxon>
        <taxon>Fagales</taxon>
        <taxon>Fagaceae</taxon>
        <taxon>Quercus</taxon>
    </lineage>
</organism>
<dbReference type="EnsemblPlants" id="QL04p091948:mrna">
    <property type="protein sequence ID" value="QL04p091948:mrna"/>
    <property type="gene ID" value="QL04p091948"/>
</dbReference>